<dbReference type="Proteomes" id="UP000004923">
    <property type="component" value="Unassembled WGS sequence"/>
</dbReference>
<name>E8LET6_9FIRM</name>
<dbReference type="EMBL" id="AEVN01000060">
    <property type="protein sequence ID" value="EFY04637.1"/>
    <property type="molecule type" value="Genomic_DNA"/>
</dbReference>
<dbReference type="PROSITE" id="PS51257">
    <property type="entry name" value="PROKAR_LIPOPROTEIN"/>
    <property type="match status" value="1"/>
</dbReference>
<dbReference type="AlphaFoldDB" id="E8LET6"/>
<feature type="chain" id="PRO_5038936223" evidence="2">
    <location>
        <begin position="30"/>
        <end position="288"/>
    </location>
</feature>
<gene>
    <name evidence="4" type="ORF">HMPREF9443_01370</name>
</gene>
<sequence length="288" mass="30614">MKGVFLMNLKKFLKAALCGAMVVAMAVTAGCGGGDKKADSGKKVLKVGMECAYAPYNWSQPSADGGAVKIAGSNEYAYGYDVMIAKKLADSMGADLEIHKIEWDGLAPAVVSGKIDAAIAGMSITSKRKESVDFTKPYYYATVVALVKKDSPQAQAKSVADLKGSIATSQLNTIWYDQIDQVPDVKKLPAIDNVPGMIVALKSGKCNLIVTDIPTAKAAAFANPDLTMVTFPEDKGFKTSKEDVEIGIAIKKGNKELADAMNKVLSGMTEADFNKIMDEAIKKQPLAK</sequence>
<evidence type="ECO:0000313" key="4">
    <source>
        <dbReference type="EMBL" id="EFY04637.1"/>
    </source>
</evidence>
<evidence type="ECO:0000256" key="1">
    <source>
        <dbReference type="ARBA" id="ARBA00022729"/>
    </source>
</evidence>
<evidence type="ECO:0000256" key="2">
    <source>
        <dbReference type="SAM" id="SignalP"/>
    </source>
</evidence>
<dbReference type="HOGENOM" id="CLU_019602_18_2_9"/>
<dbReference type="Gene3D" id="3.40.190.10">
    <property type="entry name" value="Periplasmic binding protein-like II"/>
    <property type="match status" value="2"/>
</dbReference>
<reference evidence="4 5" key="1">
    <citation type="submission" date="2011-01" db="EMBL/GenBank/DDBJ databases">
        <authorList>
            <person name="Weinstock G."/>
            <person name="Sodergren E."/>
            <person name="Clifton S."/>
            <person name="Fulton L."/>
            <person name="Fulton B."/>
            <person name="Courtney L."/>
            <person name="Fronick C."/>
            <person name="Harrison M."/>
            <person name="Strong C."/>
            <person name="Farmer C."/>
            <person name="Delahaunty K."/>
            <person name="Markovic C."/>
            <person name="Hall O."/>
            <person name="Minx P."/>
            <person name="Tomlinson C."/>
            <person name="Mitreva M."/>
            <person name="Hou S."/>
            <person name="Chen J."/>
            <person name="Wollam A."/>
            <person name="Pepin K.H."/>
            <person name="Johnson M."/>
            <person name="Bhonagiri V."/>
            <person name="Zhang X."/>
            <person name="Suruliraj S."/>
            <person name="Warren W."/>
            <person name="Chinwalla A."/>
            <person name="Mardis E.R."/>
            <person name="Wilson R.K."/>
        </authorList>
    </citation>
    <scope>NUCLEOTIDE SEQUENCE [LARGE SCALE GENOMIC DNA]</scope>
    <source>
        <strain evidence="4 5">YIT 12067</strain>
    </source>
</reference>
<feature type="domain" description="Solute-binding protein family 3/N-terminal" evidence="3">
    <location>
        <begin position="44"/>
        <end position="284"/>
    </location>
</feature>
<proteinExistence type="predicted"/>
<dbReference type="PANTHER" id="PTHR35936:SF17">
    <property type="entry name" value="ARGININE-BINDING EXTRACELLULAR PROTEIN ARTP"/>
    <property type="match status" value="1"/>
</dbReference>
<dbReference type="eggNOG" id="COG0834">
    <property type="taxonomic scope" value="Bacteria"/>
</dbReference>
<protein>
    <submittedName>
        <fullName evidence="4">ABC transporter, substrate-binding protein, family 3</fullName>
    </submittedName>
</protein>
<keyword evidence="5" id="KW-1185">Reference proteome</keyword>
<dbReference type="SMART" id="SM00062">
    <property type="entry name" value="PBPb"/>
    <property type="match status" value="1"/>
</dbReference>
<dbReference type="InterPro" id="IPR001638">
    <property type="entry name" value="Solute-binding_3/MltF_N"/>
</dbReference>
<organism evidence="4 5">
    <name type="scientific">Phascolarctobacterium succinatutens YIT 12067</name>
    <dbReference type="NCBI Taxonomy" id="626939"/>
    <lineage>
        <taxon>Bacteria</taxon>
        <taxon>Bacillati</taxon>
        <taxon>Bacillota</taxon>
        <taxon>Negativicutes</taxon>
        <taxon>Acidaminococcales</taxon>
        <taxon>Acidaminococcaceae</taxon>
        <taxon>Phascolarctobacterium</taxon>
    </lineage>
</organism>
<accession>E8LET6</accession>
<evidence type="ECO:0000313" key="5">
    <source>
        <dbReference type="Proteomes" id="UP000004923"/>
    </source>
</evidence>
<evidence type="ECO:0000259" key="3">
    <source>
        <dbReference type="SMART" id="SM00062"/>
    </source>
</evidence>
<feature type="signal peptide" evidence="2">
    <location>
        <begin position="1"/>
        <end position="29"/>
    </location>
</feature>
<dbReference type="SUPFAM" id="SSF53850">
    <property type="entry name" value="Periplasmic binding protein-like II"/>
    <property type="match status" value="1"/>
</dbReference>
<comment type="caution">
    <text evidence="4">The sequence shown here is derived from an EMBL/GenBank/DDBJ whole genome shotgun (WGS) entry which is preliminary data.</text>
</comment>
<dbReference type="PANTHER" id="PTHR35936">
    <property type="entry name" value="MEMBRANE-BOUND LYTIC MUREIN TRANSGLYCOSYLASE F"/>
    <property type="match status" value="1"/>
</dbReference>
<keyword evidence="1 2" id="KW-0732">Signal</keyword>
<dbReference type="Pfam" id="PF00497">
    <property type="entry name" value="SBP_bac_3"/>
    <property type="match status" value="1"/>
</dbReference>